<evidence type="ECO:0000256" key="2">
    <source>
        <dbReference type="SAM" id="Phobius"/>
    </source>
</evidence>
<feature type="region of interest" description="Disordered" evidence="1">
    <location>
        <begin position="396"/>
        <end position="511"/>
    </location>
</feature>
<feature type="compositionally biased region" description="Basic residues" evidence="1">
    <location>
        <begin position="1"/>
        <end position="11"/>
    </location>
</feature>
<feature type="region of interest" description="Disordered" evidence="1">
    <location>
        <begin position="275"/>
        <end position="298"/>
    </location>
</feature>
<accession>A0A8H5M4X7</accession>
<feature type="compositionally biased region" description="Basic residues" evidence="1">
    <location>
        <begin position="556"/>
        <end position="567"/>
    </location>
</feature>
<comment type="caution">
    <text evidence="3">The sequence shown here is derived from an EMBL/GenBank/DDBJ whole genome shotgun (WGS) entry which is preliminary data.</text>
</comment>
<gene>
    <name evidence="3" type="ORF">D9615_004021</name>
</gene>
<reference evidence="3 4" key="1">
    <citation type="journal article" date="2020" name="ISME J.">
        <title>Uncovering the hidden diversity of litter-decomposition mechanisms in mushroom-forming fungi.</title>
        <authorList>
            <person name="Floudas D."/>
            <person name="Bentzer J."/>
            <person name="Ahren D."/>
            <person name="Johansson T."/>
            <person name="Persson P."/>
            <person name="Tunlid A."/>
        </authorList>
    </citation>
    <scope>NUCLEOTIDE SEQUENCE [LARGE SCALE GENOMIC DNA]</scope>
    <source>
        <strain evidence="3 4">CBS 661.87</strain>
    </source>
</reference>
<proteinExistence type="predicted"/>
<sequence>MPLTGRTHRLPHSLSSQNKTPGRRLNASRATNHKVSHRFVRIHRKYKTSSRGSSKNTQTDEVIAIQTLHSADRDGKHKVLLQKNGHLGGEVTAIPNPIPDTGFRPTATLLSISSTGLSAFPGQTVHSVPLSKTGLPSPTFSSLRPLMSLDLNSSRSVPSPTDEPFNSAYEGPEPSAVSATEVHKTSQPRKLSIPLIVLLAVGSGVLLIGVFSLIKYFSRPTRRPRPKPSRPILDDPFADDKRFPMEESPIFGGKERISGSNGAMWSWSQYPRPTISITKPEDTAKPESTAGGKSYGYARSPNLQGNVLHHGRPQYRISGHAHTQSVPVLTSGGSPYQASLQQLKGALSRTANRISATSVSLYPTSPQSSHTNVGLAITRSPLTTFTADGSNVLKRTEPKAALDRSRNNFASEASRGTISTTDRSSEGSAYDGSEMGSPSFLPYAAAPMNSPPATHGGRSRIKSSYYTPGSYPRASNASEGHNHNTHRNKPDGAPPGPAYQASVAKSESRRDRDTQALTYALGLSSPATDYGASAMPSPQPTLYPDDSLSVVDARRPLRKPSNGHKKKASSERASEGEGHGRPSLPVISTAMDASAALGSLMLLDSSGQKARADHAAASSGKRMSKTVLSKPAEVGGAGARSAAPALRRNGSRSDDKPPSIPLPAPLPSLSQMGLEHANPQAYADYRSPTYSIFGLYGSERKSGLGQ</sequence>
<evidence type="ECO:0000313" key="4">
    <source>
        <dbReference type="Proteomes" id="UP000565441"/>
    </source>
</evidence>
<keyword evidence="2" id="KW-1133">Transmembrane helix</keyword>
<feature type="compositionally biased region" description="Polar residues" evidence="1">
    <location>
        <begin position="462"/>
        <end position="479"/>
    </location>
</feature>
<dbReference type="Proteomes" id="UP000565441">
    <property type="component" value="Unassembled WGS sequence"/>
</dbReference>
<keyword evidence="2" id="KW-0812">Transmembrane</keyword>
<dbReference type="EMBL" id="JAACJP010000012">
    <property type="protein sequence ID" value="KAF5380887.1"/>
    <property type="molecule type" value="Genomic_DNA"/>
</dbReference>
<evidence type="ECO:0000256" key="1">
    <source>
        <dbReference type="SAM" id="MobiDB-lite"/>
    </source>
</evidence>
<name>A0A8H5M4X7_9AGAR</name>
<feature type="region of interest" description="Disordered" evidence="1">
    <location>
        <begin position="153"/>
        <end position="178"/>
    </location>
</feature>
<dbReference type="OrthoDB" id="2983908at2759"/>
<dbReference type="AlphaFoldDB" id="A0A8H5M4X7"/>
<feature type="region of interest" description="Disordered" evidence="1">
    <location>
        <begin position="525"/>
        <end position="585"/>
    </location>
</feature>
<protein>
    <submittedName>
        <fullName evidence="3">Uncharacterized protein</fullName>
    </submittedName>
</protein>
<evidence type="ECO:0000313" key="3">
    <source>
        <dbReference type="EMBL" id="KAF5380887.1"/>
    </source>
</evidence>
<feature type="region of interest" description="Disordered" evidence="1">
    <location>
        <begin position="613"/>
        <end position="675"/>
    </location>
</feature>
<feature type="region of interest" description="Disordered" evidence="1">
    <location>
        <begin position="1"/>
        <end position="34"/>
    </location>
</feature>
<feature type="compositionally biased region" description="Polar residues" evidence="1">
    <location>
        <begin position="407"/>
        <end position="422"/>
    </location>
</feature>
<feature type="region of interest" description="Disordered" evidence="1">
    <location>
        <begin position="222"/>
        <end position="254"/>
    </location>
</feature>
<feature type="transmembrane region" description="Helical" evidence="2">
    <location>
        <begin position="193"/>
        <end position="217"/>
    </location>
</feature>
<keyword evidence="4" id="KW-1185">Reference proteome</keyword>
<feature type="compositionally biased region" description="Basic and acidic residues" evidence="1">
    <location>
        <begin position="568"/>
        <end position="580"/>
    </location>
</feature>
<organism evidence="3 4">
    <name type="scientific">Tricholomella constricta</name>
    <dbReference type="NCBI Taxonomy" id="117010"/>
    <lineage>
        <taxon>Eukaryota</taxon>
        <taxon>Fungi</taxon>
        <taxon>Dikarya</taxon>
        <taxon>Basidiomycota</taxon>
        <taxon>Agaricomycotina</taxon>
        <taxon>Agaricomycetes</taxon>
        <taxon>Agaricomycetidae</taxon>
        <taxon>Agaricales</taxon>
        <taxon>Tricholomatineae</taxon>
        <taxon>Lyophyllaceae</taxon>
        <taxon>Tricholomella</taxon>
    </lineage>
</organism>
<feature type="compositionally biased region" description="Basic and acidic residues" evidence="1">
    <location>
        <begin position="396"/>
        <end position="406"/>
    </location>
</feature>
<keyword evidence="2" id="KW-0472">Membrane</keyword>